<protein>
    <submittedName>
        <fullName evidence="2">Uncharacterized protein</fullName>
    </submittedName>
</protein>
<dbReference type="Proteomes" id="UP001565368">
    <property type="component" value="Unassembled WGS sequence"/>
</dbReference>
<feature type="region of interest" description="Disordered" evidence="1">
    <location>
        <begin position="360"/>
        <end position="549"/>
    </location>
</feature>
<comment type="caution">
    <text evidence="2">The sequence shown here is derived from an EMBL/GenBank/DDBJ whole genome shotgun (WGS) entry which is preliminary data.</text>
</comment>
<dbReference type="EMBL" id="JBBXJM010000004">
    <property type="protein sequence ID" value="KAL1409226.1"/>
    <property type="molecule type" value="Genomic_DNA"/>
</dbReference>
<accession>A0ABR3Q3C3</accession>
<organism evidence="2 3">
    <name type="scientific">Vanrija albida</name>
    <dbReference type="NCBI Taxonomy" id="181172"/>
    <lineage>
        <taxon>Eukaryota</taxon>
        <taxon>Fungi</taxon>
        <taxon>Dikarya</taxon>
        <taxon>Basidiomycota</taxon>
        <taxon>Agaricomycotina</taxon>
        <taxon>Tremellomycetes</taxon>
        <taxon>Trichosporonales</taxon>
        <taxon>Trichosporonaceae</taxon>
        <taxon>Vanrija</taxon>
    </lineage>
</organism>
<feature type="compositionally biased region" description="Pro residues" evidence="1">
    <location>
        <begin position="428"/>
        <end position="439"/>
    </location>
</feature>
<dbReference type="RefSeq" id="XP_069209170.1">
    <property type="nucleotide sequence ID" value="XM_069354528.1"/>
</dbReference>
<proteinExistence type="predicted"/>
<feature type="compositionally biased region" description="Basic and acidic residues" evidence="1">
    <location>
        <begin position="469"/>
        <end position="480"/>
    </location>
</feature>
<name>A0ABR3Q3C3_9TREE</name>
<feature type="compositionally biased region" description="Low complexity" evidence="1">
    <location>
        <begin position="483"/>
        <end position="506"/>
    </location>
</feature>
<evidence type="ECO:0000256" key="1">
    <source>
        <dbReference type="SAM" id="MobiDB-lite"/>
    </source>
</evidence>
<feature type="region of interest" description="Disordered" evidence="1">
    <location>
        <begin position="29"/>
        <end position="50"/>
    </location>
</feature>
<keyword evidence="3" id="KW-1185">Reference proteome</keyword>
<evidence type="ECO:0000313" key="3">
    <source>
        <dbReference type="Proteomes" id="UP001565368"/>
    </source>
</evidence>
<gene>
    <name evidence="2" type="ORF">Q8F55_006059</name>
</gene>
<reference evidence="2 3" key="1">
    <citation type="submission" date="2023-08" db="EMBL/GenBank/DDBJ databases">
        <title>Annotated Genome Sequence of Vanrija albida AlHP1.</title>
        <authorList>
            <person name="Herzog R."/>
        </authorList>
    </citation>
    <scope>NUCLEOTIDE SEQUENCE [LARGE SCALE GENOMIC DNA]</scope>
    <source>
        <strain evidence="2 3">AlHP1</strain>
    </source>
</reference>
<evidence type="ECO:0000313" key="2">
    <source>
        <dbReference type="EMBL" id="KAL1409226.1"/>
    </source>
</evidence>
<sequence length="549" mass="59021">MLGHLLSFVTPTPVLAPYFHPVLHSEHSTPRAATRHHERTDSADSDETVYFDSSPEFPRAPLPLPPHGQHAVPDHASLRIMAPPKSATSSIHALNAYFVDTLAIPSDEAKRLDYYSGKESLLQKAHVWRRYLLSVAAANDAREPADAPVLEAARNVQVWAAADPPYSLETWDQVTRLHLALTGAVLAWRRNPRVRARILARNVRGLYGLAPDARFVKEGLNPIRVLGEMDQRVEVAISSGPWRRHARRDNSVAACVQPMDAVVDVVSKMVEQGWVERRVLFPKGTLLAEASHEGVKREYRAFLVAQMDALRATQAAGTASSRDGERLVPGGSVVDVAAAAVDWPADLRAWRLAQRAERSAGPALSATVSGSSSDAGGVEGEPAPRFGLRAFAKATRSGSRDEATNASTASLGAPSPRKRGMWRQAAEAPPPMPGSPPLAPLADAAAKQRRILRPRTSNGGGLFRRGSGRRKDAKEPEKTRNNSLTPSTSTSASSIASSTDDSTVVSDEPVHTPKSAAKALPQRGVTKPYWTAPMTTGAGGPGGVFPIPW</sequence>
<dbReference type="GeneID" id="95987102"/>